<keyword evidence="6" id="KW-1185">Reference proteome</keyword>
<evidence type="ECO:0000256" key="1">
    <source>
        <dbReference type="ARBA" id="ARBA00023015"/>
    </source>
</evidence>
<evidence type="ECO:0000256" key="2">
    <source>
        <dbReference type="ARBA" id="ARBA00023125"/>
    </source>
</evidence>
<keyword evidence="2" id="KW-0238">DNA-binding</keyword>
<dbReference type="InterPro" id="IPR011991">
    <property type="entry name" value="ArsR-like_HTH"/>
</dbReference>
<dbReference type="GO" id="GO:0003677">
    <property type="term" value="F:DNA binding"/>
    <property type="evidence" value="ECO:0007669"/>
    <property type="project" value="UniProtKB-KW"/>
</dbReference>
<dbReference type="Gene3D" id="1.10.10.10">
    <property type="entry name" value="Winged helix-like DNA-binding domain superfamily/Winged helix DNA-binding domain"/>
    <property type="match status" value="1"/>
</dbReference>
<dbReference type="InterPro" id="IPR051011">
    <property type="entry name" value="Metal_resp_trans_reg"/>
</dbReference>
<dbReference type="GO" id="GO:0003700">
    <property type="term" value="F:DNA-binding transcription factor activity"/>
    <property type="evidence" value="ECO:0007669"/>
    <property type="project" value="InterPro"/>
</dbReference>
<dbReference type="PROSITE" id="PS50987">
    <property type="entry name" value="HTH_ARSR_2"/>
    <property type="match status" value="1"/>
</dbReference>
<sequence length="120" mass="13766">MTSVQLPHDHGQDLKKKFDHMPETEDFQTVSEIFKQLSDSSRIRIFWLLCHCEECVTNISALVGMSSPAVSHHLKQLRASGLITNRRDGKEVYYKAADTKQADLLHHMIEKMVEITCPDQ</sequence>
<keyword evidence="1" id="KW-0805">Transcription regulation</keyword>
<dbReference type="Proteomes" id="UP000613208">
    <property type="component" value="Unassembled WGS sequence"/>
</dbReference>
<dbReference type="InterPro" id="IPR036390">
    <property type="entry name" value="WH_DNA-bd_sf"/>
</dbReference>
<accession>A0A916Q7X2</accession>
<evidence type="ECO:0000259" key="4">
    <source>
        <dbReference type="PROSITE" id="PS50987"/>
    </source>
</evidence>
<reference evidence="5" key="1">
    <citation type="submission" date="2020-06" db="EMBL/GenBank/DDBJ databases">
        <title>Characterization of fructooligosaccharide metabolism and fructooligosaccharide-degrading enzymes in human commensal butyrate producers.</title>
        <authorList>
            <person name="Tanno H."/>
            <person name="Fujii T."/>
            <person name="Hirano K."/>
            <person name="Maeno S."/>
            <person name="Tonozuka T."/>
            <person name="Sakamoto M."/>
            <person name="Ohkuma M."/>
            <person name="Tochio T."/>
            <person name="Endo A."/>
        </authorList>
    </citation>
    <scope>NUCLEOTIDE SEQUENCE</scope>
    <source>
        <strain evidence="5">JCM 17466</strain>
    </source>
</reference>
<dbReference type="Pfam" id="PF01022">
    <property type="entry name" value="HTH_5"/>
    <property type="match status" value="1"/>
</dbReference>
<dbReference type="PANTHER" id="PTHR43132">
    <property type="entry name" value="ARSENICAL RESISTANCE OPERON REPRESSOR ARSR-RELATED"/>
    <property type="match status" value="1"/>
</dbReference>
<name>A0A916Q7X2_9FIRM</name>
<evidence type="ECO:0000313" key="6">
    <source>
        <dbReference type="Proteomes" id="UP000613208"/>
    </source>
</evidence>
<dbReference type="AlphaFoldDB" id="A0A916Q7X2"/>
<dbReference type="CDD" id="cd00090">
    <property type="entry name" value="HTH_ARSR"/>
    <property type="match status" value="1"/>
</dbReference>
<keyword evidence="3" id="KW-0804">Transcription</keyword>
<evidence type="ECO:0000256" key="3">
    <source>
        <dbReference type="ARBA" id="ARBA00023163"/>
    </source>
</evidence>
<dbReference type="PANTHER" id="PTHR43132:SF2">
    <property type="entry name" value="ARSENICAL RESISTANCE OPERON REPRESSOR ARSR-RELATED"/>
    <property type="match status" value="1"/>
</dbReference>
<dbReference type="SMART" id="SM00418">
    <property type="entry name" value="HTH_ARSR"/>
    <property type="match status" value="1"/>
</dbReference>
<dbReference type="NCBIfam" id="NF033788">
    <property type="entry name" value="HTH_metalloreg"/>
    <property type="match status" value="1"/>
</dbReference>
<evidence type="ECO:0000313" key="5">
    <source>
        <dbReference type="EMBL" id="GFO84706.1"/>
    </source>
</evidence>
<protein>
    <recommendedName>
        <fullName evidence="4">HTH arsR-type domain-containing protein</fullName>
    </recommendedName>
</protein>
<dbReference type="SUPFAM" id="SSF46785">
    <property type="entry name" value="Winged helix' DNA-binding domain"/>
    <property type="match status" value="1"/>
</dbReference>
<dbReference type="InterPro" id="IPR001845">
    <property type="entry name" value="HTH_ArsR_DNA-bd_dom"/>
</dbReference>
<dbReference type="InterPro" id="IPR036388">
    <property type="entry name" value="WH-like_DNA-bd_sf"/>
</dbReference>
<feature type="domain" description="HTH arsR-type" evidence="4">
    <location>
        <begin position="22"/>
        <end position="116"/>
    </location>
</feature>
<proteinExistence type="predicted"/>
<dbReference type="RefSeq" id="WP_201310431.1">
    <property type="nucleotide sequence ID" value="NZ_BLYI01000027.1"/>
</dbReference>
<dbReference type="EMBL" id="BLYI01000027">
    <property type="protein sequence ID" value="GFO84706.1"/>
    <property type="molecule type" value="Genomic_DNA"/>
</dbReference>
<dbReference type="PRINTS" id="PR00778">
    <property type="entry name" value="HTHARSR"/>
</dbReference>
<comment type="caution">
    <text evidence="5">The sequence shown here is derived from an EMBL/GenBank/DDBJ whole genome shotgun (WGS) entry which is preliminary data.</text>
</comment>
<gene>
    <name evidence="5" type="ORF">ANBU17_10530</name>
</gene>
<organism evidence="5 6">
    <name type="scientific">Anaerostipes butyraticus</name>
    <dbReference type="NCBI Taxonomy" id="645466"/>
    <lineage>
        <taxon>Bacteria</taxon>
        <taxon>Bacillati</taxon>
        <taxon>Bacillota</taxon>
        <taxon>Clostridia</taxon>
        <taxon>Lachnospirales</taxon>
        <taxon>Lachnospiraceae</taxon>
        <taxon>Anaerostipes</taxon>
    </lineage>
</organism>